<dbReference type="Proteomes" id="UP000260665">
    <property type="component" value="Unassembled WGS sequence"/>
</dbReference>
<evidence type="ECO:0000313" key="3">
    <source>
        <dbReference type="Proteomes" id="UP000260665"/>
    </source>
</evidence>
<dbReference type="EMBL" id="QFZK01000004">
    <property type="protein sequence ID" value="RFO97126.1"/>
    <property type="molecule type" value="Genomic_DNA"/>
</dbReference>
<name>A0A3E1RCN1_9BURK</name>
<feature type="domain" description="ABC-type transport auxiliary lipoprotein component" evidence="1">
    <location>
        <begin position="55"/>
        <end position="209"/>
    </location>
</feature>
<sequence>MKPLRLFPSLYQRTGGALLLLGLCAMLPACSLLGSKPQASMNSYALDSGVDGVMPPAPAPAPVGTRVLLVEQPSAAAGYDSKHMVYLRQPLSPEWFTQSSWVDTPARMLAPLMVQTLQGSGVFKAVVLAPSAARADLRLDTEIVRLQQSFLQVPSSVRFTLQVTLSDNRTHEVLAWRVLDVVQAATSEDAAGGSAAASAAVHAALQQLAGFVREQAH</sequence>
<accession>A0A3E1RCN1</accession>
<dbReference type="SUPFAM" id="SSF159594">
    <property type="entry name" value="XCC0632-like"/>
    <property type="match status" value="1"/>
</dbReference>
<dbReference type="Gene3D" id="3.40.50.10610">
    <property type="entry name" value="ABC-type transport auxiliary lipoprotein component"/>
    <property type="match status" value="1"/>
</dbReference>
<dbReference type="InterPro" id="IPR005586">
    <property type="entry name" value="ABC_trans_aux"/>
</dbReference>
<evidence type="ECO:0000313" key="2">
    <source>
        <dbReference type="EMBL" id="RFO97126.1"/>
    </source>
</evidence>
<proteinExistence type="predicted"/>
<organism evidence="2 3">
    <name type="scientific">Rhodoferax lacus</name>
    <dbReference type="NCBI Taxonomy" id="2184758"/>
    <lineage>
        <taxon>Bacteria</taxon>
        <taxon>Pseudomonadati</taxon>
        <taxon>Pseudomonadota</taxon>
        <taxon>Betaproteobacteria</taxon>
        <taxon>Burkholderiales</taxon>
        <taxon>Comamonadaceae</taxon>
        <taxon>Rhodoferax</taxon>
    </lineage>
</organism>
<dbReference type="Pfam" id="PF03886">
    <property type="entry name" value="ABC_trans_aux"/>
    <property type="match status" value="1"/>
</dbReference>
<protein>
    <recommendedName>
        <fullName evidence="1">ABC-type transport auxiliary lipoprotein component domain-containing protein</fullName>
    </recommendedName>
</protein>
<evidence type="ECO:0000259" key="1">
    <source>
        <dbReference type="Pfam" id="PF03886"/>
    </source>
</evidence>
<dbReference type="RefSeq" id="WP_117176004.1">
    <property type="nucleotide sequence ID" value="NZ_QFZK01000004.1"/>
</dbReference>
<reference evidence="2 3" key="1">
    <citation type="submission" date="2018-05" db="EMBL/GenBank/DDBJ databases">
        <title>Rhodoferax soyangensis sp.nov., isolated from an oligotrophic freshwater lake.</title>
        <authorList>
            <person name="Park M."/>
        </authorList>
    </citation>
    <scope>NUCLEOTIDE SEQUENCE [LARGE SCALE GENOMIC DNA]</scope>
    <source>
        <strain evidence="2 3">IMCC26218</strain>
    </source>
</reference>
<comment type="caution">
    <text evidence="2">The sequence shown here is derived from an EMBL/GenBank/DDBJ whole genome shotgun (WGS) entry which is preliminary data.</text>
</comment>
<dbReference type="AlphaFoldDB" id="A0A3E1RCN1"/>
<keyword evidence="3" id="KW-1185">Reference proteome</keyword>
<dbReference type="OrthoDB" id="5624722at2"/>
<gene>
    <name evidence="2" type="ORF">DIC66_08240</name>
</gene>